<protein>
    <submittedName>
        <fullName evidence="2">Uncharacterized protein</fullName>
    </submittedName>
</protein>
<name>A0AAE0HXR4_9PEZI</name>
<comment type="caution">
    <text evidence="2">The sequence shown here is derived from an EMBL/GenBank/DDBJ whole genome shotgun (WGS) entry which is preliminary data.</text>
</comment>
<proteinExistence type="predicted"/>
<gene>
    <name evidence="2" type="ORF">B0H66DRAFT_563005</name>
</gene>
<evidence type="ECO:0000313" key="3">
    <source>
        <dbReference type="Proteomes" id="UP001283341"/>
    </source>
</evidence>
<sequence length="352" mass="38171">MRALTHLTFLLSLSLGPALSLADASDPPEFDPNPQLNLRPQNITTLPYWLYGWVGSYYNGTTTFTLSPQVSAFEKGSPDLCSTFGNRTLFYTFNSLLAITKIDSNATNNGNNPVTVLLKTWPVGQTLTHPETNTNMSPTKEITDQLSWNLESATPPPESKTRLFEFSRKEETWALILGDQPAANNPSYNLTAKINFRNSLSPVPRLKVNTSTCNSHGKTTEGDVEFLTGAVHLPVLPGMSFDDPTFGVLFESQIASLQFKGQFRMKADYRGDTVDVIGTVKVDFRGVVDAARSDVLLVGREGKQPSWDRVIGFGNGTGTVDSAAPTQGAARTGLVGAVIMGVVSVAVTMLMI</sequence>
<reference evidence="2" key="1">
    <citation type="journal article" date="2023" name="Mol. Phylogenet. Evol.">
        <title>Genome-scale phylogeny and comparative genomics of the fungal order Sordariales.</title>
        <authorList>
            <person name="Hensen N."/>
            <person name="Bonometti L."/>
            <person name="Westerberg I."/>
            <person name="Brannstrom I.O."/>
            <person name="Guillou S."/>
            <person name="Cros-Aarteil S."/>
            <person name="Calhoun S."/>
            <person name="Haridas S."/>
            <person name="Kuo A."/>
            <person name="Mondo S."/>
            <person name="Pangilinan J."/>
            <person name="Riley R."/>
            <person name="LaButti K."/>
            <person name="Andreopoulos B."/>
            <person name="Lipzen A."/>
            <person name="Chen C."/>
            <person name="Yan M."/>
            <person name="Daum C."/>
            <person name="Ng V."/>
            <person name="Clum A."/>
            <person name="Steindorff A."/>
            <person name="Ohm R.A."/>
            <person name="Martin F."/>
            <person name="Silar P."/>
            <person name="Natvig D.O."/>
            <person name="Lalanne C."/>
            <person name="Gautier V."/>
            <person name="Ament-Velasquez S.L."/>
            <person name="Kruys A."/>
            <person name="Hutchinson M.I."/>
            <person name="Powell A.J."/>
            <person name="Barry K."/>
            <person name="Miller A.N."/>
            <person name="Grigoriev I.V."/>
            <person name="Debuchy R."/>
            <person name="Gladieux P."/>
            <person name="Hiltunen Thoren M."/>
            <person name="Johannesson H."/>
        </authorList>
    </citation>
    <scope>NUCLEOTIDE SEQUENCE</scope>
    <source>
        <strain evidence="2">CBS 118394</strain>
    </source>
</reference>
<accession>A0AAE0HXR4</accession>
<dbReference type="Proteomes" id="UP001283341">
    <property type="component" value="Unassembled WGS sequence"/>
</dbReference>
<evidence type="ECO:0000313" key="2">
    <source>
        <dbReference type="EMBL" id="KAK3314472.1"/>
    </source>
</evidence>
<dbReference type="EMBL" id="JAUEDM010000006">
    <property type="protein sequence ID" value="KAK3314472.1"/>
    <property type="molecule type" value="Genomic_DNA"/>
</dbReference>
<dbReference type="AlphaFoldDB" id="A0AAE0HXR4"/>
<evidence type="ECO:0000256" key="1">
    <source>
        <dbReference type="SAM" id="SignalP"/>
    </source>
</evidence>
<keyword evidence="3" id="KW-1185">Reference proteome</keyword>
<keyword evidence="1" id="KW-0732">Signal</keyword>
<feature type="signal peptide" evidence="1">
    <location>
        <begin position="1"/>
        <end position="24"/>
    </location>
</feature>
<reference evidence="2" key="2">
    <citation type="submission" date="2023-06" db="EMBL/GenBank/DDBJ databases">
        <authorList>
            <consortium name="Lawrence Berkeley National Laboratory"/>
            <person name="Haridas S."/>
            <person name="Hensen N."/>
            <person name="Bonometti L."/>
            <person name="Westerberg I."/>
            <person name="Brannstrom I.O."/>
            <person name="Guillou S."/>
            <person name="Cros-Aarteil S."/>
            <person name="Calhoun S."/>
            <person name="Kuo A."/>
            <person name="Mondo S."/>
            <person name="Pangilinan J."/>
            <person name="Riley R."/>
            <person name="Labutti K."/>
            <person name="Andreopoulos B."/>
            <person name="Lipzen A."/>
            <person name="Chen C."/>
            <person name="Yanf M."/>
            <person name="Daum C."/>
            <person name="Ng V."/>
            <person name="Clum A."/>
            <person name="Steindorff A."/>
            <person name="Ohm R."/>
            <person name="Martin F."/>
            <person name="Silar P."/>
            <person name="Natvig D."/>
            <person name="Lalanne C."/>
            <person name="Gautier V."/>
            <person name="Ament-Velasquez S.L."/>
            <person name="Kruys A."/>
            <person name="Hutchinson M.I."/>
            <person name="Powell A.J."/>
            <person name="Barry K."/>
            <person name="Miller A.N."/>
            <person name="Grigoriev I.V."/>
            <person name="Debuchy R."/>
            <person name="Gladieux P."/>
            <person name="Thoren M.H."/>
            <person name="Johannesson H."/>
        </authorList>
    </citation>
    <scope>NUCLEOTIDE SEQUENCE</scope>
    <source>
        <strain evidence="2">CBS 118394</strain>
    </source>
</reference>
<organism evidence="2 3">
    <name type="scientific">Apodospora peruviana</name>
    <dbReference type="NCBI Taxonomy" id="516989"/>
    <lineage>
        <taxon>Eukaryota</taxon>
        <taxon>Fungi</taxon>
        <taxon>Dikarya</taxon>
        <taxon>Ascomycota</taxon>
        <taxon>Pezizomycotina</taxon>
        <taxon>Sordariomycetes</taxon>
        <taxon>Sordariomycetidae</taxon>
        <taxon>Sordariales</taxon>
        <taxon>Lasiosphaeriaceae</taxon>
        <taxon>Apodospora</taxon>
    </lineage>
</organism>
<feature type="chain" id="PRO_5042152627" evidence="1">
    <location>
        <begin position="25"/>
        <end position="352"/>
    </location>
</feature>